<comment type="catalytic activity">
    <reaction evidence="3">
        <text>ATP + H2O = ADP + phosphate + H(+)</text>
        <dbReference type="Rhea" id="RHEA:13065"/>
        <dbReference type="ChEBI" id="CHEBI:15377"/>
        <dbReference type="ChEBI" id="CHEBI:15378"/>
        <dbReference type="ChEBI" id="CHEBI:30616"/>
        <dbReference type="ChEBI" id="CHEBI:43474"/>
        <dbReference type="ChEBI" id="CHEBI:456216"/>
        <dbReference type="EC" id="5.6.2.3"/>
    </reaction>
</comment>
<organism evidence="7 8">
    <name type="scientific">Methanocella arvoryzae (strain DSM 22066 / NBRC 105507 / MRE50)</name>
    <dbReference type="NCBI Taxonomy" id="351160"/>
    <lineage>
        <taxon>Archaea</taxon>
        <taxon>Methanobacteriati</taxon>
        <taxon>Methanobacteriota</taxon>
        <taxon>Stenosarchaea group</taxon>
        <taxon>Methanomicrobia</taxon>
        <taxon>Methanocellales</taxon>
        <taxon>Methanocellaceae</taxon>
        <taxon>Methanocella</taxon>
    </lineage>
</organism>
<dbReference type="InterPro" id="IPR027417">
    <property type="entry name" value="P-loop_NTPase"/>
</dbReference>
<dbReference type="eggNOG" id="arCOG00280">
    <property type="taxonomic scope" value="Archaea"/>
</dbReference>
<dbReference type="InterPro" id="IPR002789">
    <property type="entry name" value="HerA_central"/>
</dbReference>
<evidence type="ECO:0000256" key="5">
    <source>
        <dbReference type="SAM" id="MobiDB-lite"/>
    </source>
</evidence>
<protein>
    <recommendedName>
        <fullName evidence="6">Helicase HerA central domain-containing protein</fullName>
    </recommendedName>
</protein>
<evidence type="ECO:0000256" key="3">
    <source>
        <dbReference type="ARBA" id="ARBA00048954"/>
    </source>
</evidence>
<dbReference type="RefSeq" id="WP_012034384.1">
    <property type="nucleotide sequence ID" value="NC_009464.1"/>
</dbReference>
<dbReference type="PANTHER" id="PTHR42957:SF2">
    <property type="entry name" value="HELICASE HERA CENTRAL DOMAIN-CONTAINING PROTEIN"/>
    <property type="match status" value="1"/>
</dbReference>
<gene>
    <name evidence="7" type="ORF">RRC522</name>
</gene>
<comment type="catalytic activity">
    <reaction evidence="2">
        <text>Couples ATP hydrolysis with the unwinding of duplex DNA by translocating in the 3'-5' direction.</text>
        <dbReference type="EC" id="5.6.2.4"/>
    </reaction>
</comment>
<dbReference type="Proteomes" id="UP000000663">
    <property type="component" value="Chromosome"/>
</dbReference>
<name>Q0W083_METAR</name>
<dbReference type="PANTHER" id="PTHR42957">
    <property type="entry name" value="HELICASE MJ1565-RELATED"/>
    <property type="match status" value="1"/>
</dbReference>
<evidence type="ECO:0000313" key="7">
    <source>
        <dbReference type="EMBL" id="CAJ38210.1"/>
    </source>
</evidence>
<evidence type="ECO:0000256" key="4">
    <source>
        <dbReference type="ARBA" id="ARBA00048988"/>
    </source>
</evidence>
<evidence type="ECO:0000256" key="1">
    <source>
        <dbReference type="ARBA" id="ARBA00007816"/>
    </source>
</evidence>
<dbReference type="Gene3D" id="3.40.50.300">
    <property type="entry name" value="P-loop containing nucleotide triphosphate hydrolases"/>
    <property type="match status" value="2"/>
</dbReference>
<dbReference type="InterPro" id="IPR008571">
    <property type="entry name" value="HerA-like"/>
</dbReference>
<feature type="compositionally biased region" description="Low complexity" evidence="5">
    <location>
        <begin position="501"/>
        <end position="513"/>
    </location>
</feature>
<dbReference type="OrthoDB" id="107033at2157"/>
<dbReference type="EMBL" id="AM114193">
    <property type="protein sequence ID" value="CAJ38210.1"/>
    <property type="molecule type" value="Genomic_DNA"/>
</dbReference>
<evidence type="ECO:0000259" key="6">
    <source>
        <dbReference type="Pfam" id="PF01935"/>
    </source>
</evidence>
<dbReference type="GeneID" id="5142795"/>
<evidence type="ECO:0000256" key="2">
    <source>
        <dbReference type="ARBA" id="ARBA00034617"/>
    </source>
</evidence>
<evidence type="ECO:0000313" key="8">
    <source>
        <dbReference type="Proteomes" id="UP000000663"/>
    </source>
</evidence>
<feature type="region of interest" description="Disordered" evidence="5">
    <location>
        <begin position="482"/>
        <end position="518"/>
    </location>
</feature>
<dbReference type="PATRIC" id="fig|351160.9.peg.60"/>
<accession>Q0W083</accession>
<comment type="similarity">
    <text evidence="1">Belongs to the HerA family.</text>
</comment>
<dbReference type="GO" id="GO:0043138">
    <property type="term" value="F:3'-5' DNA helicase activity"/>
    <property type="evidence" value="ECO:0007669"/>
    <property type="project" value="UniProtKB-EC"/>
</dbReference>
<feature type="domain" description="Helicase HerA central" evidence="6">
    <location>
        <begin position="127"/>
        <end position="348"/>
    </location>
</feature>
<comment type="catalytic activity">
    <reaction evidence="4">
        <text>ATP + H2O = ADP + phosphate + H(+)</text>
        <dbReference type="Rhea" id="RHEA:13065"/>
        <dbReference type="ChEBI" id="CHEBI:15377"/>
        <dbReference type="ChEBI" id="CHEBI:15378"/>
        <dbReference type="ChEBI" id="CHEBI:30616"/>
        <dbReference type="ChEBI" id="CHEBI:43474"/>
        <dbReference type="ChEBI" id="CHEBI:456216"/>
        <dbReference type="EC" id="5.6.2.4"/>
    </reaction>
</comment>
<proteinExistence type="inferred from homology"/>
<keyword evidence="8" id="KW-1185">Reference proteome</keyword>
<dbReference type="GO" id="GO:0043139">
    <property type="term" value="F:5'-3' DNA helicase activity"/>
    <property type="evidence" value="ECO:0007669"/>
    <property type="project" value="UniProtKB-EC"/>
</dbReference>
<dbReference type="Pfam" id="PF01935">
    <property type="entry name" value="DUF87"/>
    <property type="match status" value="1"/>
</dbReference>
<dbReference type="KEGG" id="rci:RRC522"/>
<feature type="compositionally biased region" description="Acidic residues" evidence="5">
    <location>
        <begin position="487"/>
        <end position="499"/>
    </location>
</feature>
<sequence>MIGSVGVIFGETGSHEIKFAVSDPAGVRRTDYVKVWHATDGWVLCQVLSMTRSSDGFGLAEAISEGTGHSVQKNADRIVAKAIVIGARDVQGLLRTPKTPFCPGDRVYPADSELITGTLGLTQGGAYIGLLDGTNLQVMVDRNKLVQKHCSILAMTGSGKSYTAAVIMEEMLEKEIPLLIIDPHGEYASLKQANDDCDIEELCQRFGVEARGYDNVTIYTPANLKVNDYADKVLRLNGRNLKPGEIIDYMGGDLSASEIGLIYEAVGEIRNDRMNYTLADVLREIGSMKSNMKWAVINKLEPLATAEFLADKPTPLEELFAKGRAAIIDMKGVNPDVQQVIVARLLSMLFEARKAGTVPAGIVVVEEAHNFCPERGFQKTTSSDVLRTIASEGRKFGMGLLIVSQRPAKVDKNVLSQCSTQVIMRVTNPNDLKAITKSLEGISSELEEEIKRLPPGVALLVNPDIPMPVMVQVRVRRSRHGGLSAEVSEEEVPIEEPVEEPAPAQEKPEAAAVLVEQPPKKSITESLFHRMFGKR</sequence>
<dbReference type="AlphaFoldDB" id="Q0W083"/>
<dbReference type="STRING" id="351160.RRC522"/>
<dbReference type="SUPFAM" id="SSF52540">
    <property type="entry name" value="P-loop containing nucleoside triphosphate hydrolases"/>
    <property type="match status" value="1"/>
</dbReference>
<reference evidence="7 8" key="1">
    <citation type="journal article" date="2006" name="Science">
        <title>Genome of rice cluster I archaea -- the key methane producers in the rice rhizosphere.</title>
        <authorList>
            <person name="Erkel C."/>
            <person name="Kube M."/>
            <person name="Reinhardt R."/>
            <person name="Liesack W."/>
        </authorList>
    </citation>
    <scope>NUCLEOTIDE SEQUENCE [LARGE SCALE GENOMIC DNA]</scope>
    <source>
        <strain evidence="8">DSM 22066 / NBRC 105507 / MRE50</strain>
    </source>
</reference>